<dbReference type="PRINTS" id="PR00412">
    <property type="entry name" value="EPOXHYDRLASE"/>
</dbReference>
<dbReference type="Pfam" id="PF00561">
    <property type="entry name" value="Abhydrolase_1"/>
    <property type="match status" value="1"/>
</dbReference>
<feature type="domain" description="AB hydrolase-1" evidence="3">
    <location>
        <begin position="77"/>
        <end position="322"/>
    </location>
</feature>
<protein>
    <submittedName>
        <fullName evidence="4">Hydrolase, alpha/beta domain protein</fullName>
    </submittedName>
</protein>
<gene>
    <name evidence="4" type="ORF">ANCCAN_03546</name>
</gene>
<dbReference type="OrthoDB" id="408373at2759"/>
<dbReference type="Proteomes" id="UP000252519">
    <property type="component" value="Unassembled WGS sequence"/>
</dbReference>
<dbReference type="InterPro" id="IPR000639">
    <property type="entry name" value="Epox_hydrolase-like"/>
</dbReference>
<evidence type="ECO:0000256" key="2">
    <source>
        <dbReference type="ARBA" id="ARBA00038334"/>
    </source>
</evidence>
<dbReference type="InterPro" id="IPR029058">
    <property type="entry name" value="AB_hydrolase_fold"/>
</dbReference>
<accession>A0A368H155</accession>
<reference evidence="4 5" key="1">
    <citation type="submission" date="2014-10" db="EMBL/GenBank/DDBJ databases">
        <title>Draft genome of the hookworm Ancylostoma caninum.</title>
        <authorList>
            <person name="Mitreva M."/>
        </authorList>
    </citation>
    <scope>NUCLEOTIDE SEQUENCE [LARGE SCALE GENOMIC DNA]</scope>
    <source>
        <strain evidence="4 5">Baltimore</strain>
    </source>
</reference>
<keyword evidence="1 4" id="KW-0378">Hydrolase</keyword>
<keyword evidence="5" id="KW-1185">Reference proteome</keyword>
<sequence length="349" mass="40702">MGIFRSLLQSVFFRLQQVIWTCVTVAGLIKDFLLYGSDCFTVKNHPKPKCLEGWDDRYIQLKTLRLHYVQTGDDDKPLLLMLHGFPEFWYSWRFQLKHFANKYRCVALDQRGYNLSDKPAHTKNYHIDFLIADVREVAEKLGHKKFILMGHDWGAAVAWKFALVYPELLEKLIILNVPHPNVIPELMATSSEQRRKSWYMFMFQTPKIPKLAVRSRDLYMLDLSFRGKKAGIRNKQNFTDEDLEAWKHVFNALTGPINYYRNIGKRTPMKGEQGICKPATLIIWGDQDQFLVKQGAEMSLKYCHNAHLKFIEGASHWVMQDEPQKVNQLVEEFLSAPMHGDTTEGLSKM</sequence>
<dbReference type="InterPro" id="IPR000073">
    <property type="entry name" value="AB_hydrolase_1"/>
</dbReference>
<organism evidence="4 5">
    <name type="scientific">Ancylostoma caninum</name>
    <name type="common">Dog hookworm</name>
    <dbReference type="NCBI Taxonomy" id="29170"/>
    <lineage>
        <taxon>Eukaryota</taxon>
        <taxon>Metazoa</taxon>
        <taxon>Ecdysozoa</taxon>
        <taxon>Nematoda</taxon>
        <taxon>Chromadorea</taxon>
        <taxon>Rhabditida</taxon>
        <taxon>Rhabditina</taxon>
        <taxon>Rhabditomorpha</taxon>
        <taxon>Strongyloidea</taxon>
        <taxon>Ancylostomatidae</taxon>
        <taxon>Ancylostomatinae</taxon>
        <taxon>Ancylostoma</taxon>
    </lineage>
</organism>
<evidence type="ECO:0000313" key="4">
    <source>
        <dbReference type="EMBL" id="RCN50324.1"/>
    </source>
</evidence>
<comment type="similarity">
    <text evidence="2">Belongs to the AB hydrolase superfamily. Epoxide hydrolase family.</text>
</comment>
<dbReference type="Gene3D" id="3.40.50.1820">
    <property type="entry name" value="alpha/beta hydrolase"/>
    <property type="match status" value="1"/>
</dbReference>
<dbReference type="PRINTS" id="PR00111">
    <property type="entry name" value="ABHYDROLASE"/>
</dbReference>
<dbReference type="STRING" id="29170.A0A368H155"/>
<dbReference type="EMBL" id="JOJR01000024">
    <property type="protein sequence ID" value="RCN50324.1"/>
    <property type="molecule type" value="Genomic_DNA"/>
</dbReference>
<name>A0A368H155_ANCCA</name>
<evidence type="ECO:0000313" key="5">
    <source>
        <dbReference type="Proteomes" id="UP000252519"/>
    </source>
</evidence>
<dbReference type="SUPFAM" id="SSF53474">
    <property type="entry name" value="alpha/beta-Hydrolases"/>
    <property type="match status" value="1"/>
</dbReference>
<comment type="caution">
    <text evidence="4">The sequence shown here is derived from an EMBL/GenBank/DDBJ whole genome shotgun (WGS) entry which is preliminary data.</text>
</comment>
<dbReference type="PANTHER" id="PTHR43329">
    <property type="entry name" value="EPOXIDE HYDROLASE"/>
    <property type="match status" value="1"/>
</dbReference>
<dbReference type="AlphaFoldDB" id="A0A368H155"/>
<evidence type="ECO:0000259" key="3">
    <source>
        <dbReference type="Pfam" id="PF00561"/>
    </source>
</evidence>
<evidence type="ECO:0000256" key="1">
    <source>
        <dbReference type="ARBA" id="ARBA00022801"/>
    </source>
</evidence>
<dbReference type="GO" id="GO:0004301">
    <property type="term" value="F:epoxide hydrolase activity"/>
    <property type="evidence" value="ECO:0007669"/>
    <property type="project" value="UniProtKB-ARBA"/>
</dbReference>
<proteinExistence type="inferred from homology"/>